<protein>
    <recommendedName>
        <fullName evidence="5">Large ribosomal subunit protein bL25</fullName>
    </recommendedName>
    <alternativeName>
        <fullName evidence="5">General stress protein CTC</fullName>
    </alternativeName>
</protein>
<dbReference type="RefSeq" id="WP_059429221.1">
    <property type="nucleotide sequence ID" value="NZ_FAUU01000001.1"/>
</dbReference>
<dbReference type="InterPro" id="IPR029751">
    <property type="entry name" value="Ribosomal_L25_dom"/>
</dbReference>
<evidence type="ECO:0000313" key="10">
    <source>
        <dbReference type="Proteomes" id="UP000052237"/>
    </source>
</evidence>
<dbReference type="InterPro" id="IPR020930">
    <property type="entry name" value="Ribosomal_uL5_bac-type"/>
</dbReference>
<evidence type="ECO:0000313" key="11">
    <source>
        <dbReference type="Proteomes" id="UP000052257"/>
    </source>
</evidence>
<dbReference type="GO" id="GO:0008097">
    <property type="term" value="F:5S rRNA binding"/>
    <property type="evidence" value="ECO:0007669"/>
    <property type="project" value="InterPro"/>
</dbReference>
<name>A0A0S4S1L1_CAMHY</name>
<comment type="similarity">
    <text evidence="5">Belongs to the bacterial ribosomal protein bL25 family. CTC subfamily.</text>
</comment>
<dbReference type="HAMAP" id="MF_01334">
    <property type="entry name" value="Ribosomal_bL25_CTC"/>
    <property type="match status" value="1"/>
</dbReference>
<dbReference type="AlphaFoldDB" id="A0A0S4S1L1"/>
<dbReference type="EMBL" id="FAVB01000002">
    <property type="protein sequence ID" value="CUU76337.1"/>
    <property type="molecule type" value="Genomic_DNA"/>
</dbReference>
<evidence type="ECO:0000259" key="7">
    <source>
        <dbReference type="Pfam" id="PF14693"/>
    </source>
</evidence>
<keyword evidence="3 5" id="KW-0689">Ribosomal protein</keyword>
<evidence type="ECO:0000313" key="8">
    <source>
        <dbReference type="EMBL" id="CUU73079.1"/>
    </source>
</evidence>
<keyword evidence="10" id="KW-1185">Reference proteome</keyword>
<evidence type="ECO:0000256" key="1">
    <source>
        <dbReference type="ARBA" id="ARBA00022730"/>
    </source>
</evidence>
<keyword evidence="1 5" id="KW-0699">rRNA-binding</keyword>
<dbReference type="GO" id="GO:0003735">
    <property type="term" value="F:structural constituent of ribosome"/>
    <property type="evidence" value="ECO:0007669"/>
    <property type="project" value="InterPro"/>
</dbReference>
<dbReference type="Proteomes" id="UP000052237">
    <property type="component" value="Unassembled WGS sequence"/>
</dbReference>
<dbReference type="EMBL" id="FAUW01000001">
    <property type="protein sequence ID" value="CUU73079.1"/>
    <property type="molecule type" value="Genomic_DNA"/>
</dbReference>
<comment type="function">
    <text evidence="5">This is one of the proteins that binds to the 5S RNA in the ribosome where it forms part of the central protuberance.</text>
</comment>
<feature type="domain" description="Large ribosomal subunit protein bL25 beta" evidence="7">
    <location>
        <begin position="98"/>
        <end position="177"/>
    </location>
</feature>
<dbReference type="InterPro" id="IPR011035">
    <property type="entry name" value="Ribosomal_bL25/Gln-tRNA_synth"/>
</dbReference>
<dbReference type="Gene3D" id="2.170.120.20">
    <property type="entry name" value="Ribosomal protein L25, beta domain"/>
    <property type="match status" value="1"/>
</dbReference>
<proteinExistence type="inferred from homology"/>
<gene>
    <name evidence="5 9" type="primary">rplY</name>
    <name evidence="5" type="synonym">ctc</name>
    <name evidence="9" type="ORF">ERS686654_00746</name>
    <name evidence="8" type="ORF">ERS739220_00477</name>
</gene>
<accession>A0A0S4S1L1</accession>
<keyword evidence="2 5" id="KW-0694">RNA-binding</keyword>
<accession>A0A9W5EYK9</accession>
<dbReference type="Pfam" id="PF01386">
    <property type="entry name" value="Ribosomal_L25p"/>
    <property type="match status" value="1"/>
</dbReference>
<dbReference type="InterPro" id="IPR001021">
    <property type="entry name" value="Ribosomal_bL25_long"/>
</dbReference>
<evidence type="ECO:0000256" key="4">
    <source>
        <dbReference type="ARBA" id="ARBA00023274"/>
    </source>
</evidence>
<dbReference type="PANTHER" id="PTHR33284">
    <property type="entry name" value="RIBOSOMAL PROTEIN L25/GLN-TRNA SYNTHETASE, ANTI-CODON-BINDING DOMAIN-CONTAINING PROTEIN"/>
    <property type="match status" value="1"/>
</dbReference>
<dbReference type="GO" id="GO:0006412">
    <property type="term" value="P:translation"/>
    <property type="evidence" value="ECO:0007669"/>
    <property type="project" value="UniProtKB-UniRule"/>
</dbReference>
<dbReference type="GO" id="GO:0022625">
    <property type="term" value="C:cytosolic large ribosomal subunit"/>
    <property type="evidence" value="ECO:0007669"/>
    <property type="project" value="TreeGrafter"/>
</dbReference>
<feature type="domain" description="Large ribosomal subunit protein bL25 L25" evidence="6">
    <location>
        <begin position="2"/>
        <end position="87"/>
    </location>
</feature>
<evidence type="ECO:0000256" key="5">
    <source>
        <dbReference type="HAMAP-Rule" id="MF_01334"/>
    </source>
</evidence>
<dbReference type="InterPro" id="IPR020057">
    <property type="entry name" value="Ribosomal_bL25_b-dom"/>
</dbReference>
<dbReference type="SUPFAM" id="SSF50715">
    <property type="entry name" value="Ribosomal protein L25-like"/>
    <property type="match status" value="1"/>
</dbReference>
<reference evidence="10 11" key="1">
    <citation type="submission" date="2015-11" db="EMBL/GenBank/DDBJ databases">
        <authorList>
            <consortium name="Pathogen Informatics"/>
        </authorList>
    </citation>
    <scope>NUCLEOTIDE SEQUENCE [LARGE SCALE GENOMIC DNA]</scope>
    <source>
        <strain evidence="9 10">006A-0059</strain>
        <strain evidence="8 11">006A-0191</strain>
    </source>
</reference>
<dbReference type="Proteomes" id="UP000052257">
    <property type="component" value="Unassembled WGS sequence"/>
</dbReference>
<evidence type="ECO:0000313" key="9">
    <source>
        <dbReference type="EMBL" id="CUU76337.1"/>
    </source>
</evidence>
<evidence type="ECO:0000256" key="2">
    <source>
        <dbReference type="ARBA" id="ARBA00022884"/>
    </source>
</evidence>
<dbReference type="Gene3D" id="2.40.240.10">
    <property type="entry name" value="Ribosomal Protein L25, Chain P"/>
    <property type="match status" value="1"/>
</dbReference>
<comment type="caution">
    <text evidence="9">The sequence shown here is derived from an EMBL/GenBank/DDBJ whole genome shotgun (WGS) entry which is preliminary data.</text>
</comment>
<evidence type="ECO:0000259" key="6">
    <source>
        <dbReference type="Pfam" id="PF01386"/>
    </source>
</evidence>
<dbReference type="InterPro" id="IPR037121">
    <property type="entry name" value="Ribosomal_bL25_C"/>
</dbReference>
<dbReference type="CDD" id="cd00495">
    <property type="entry name" value="Ribosomal_L25_TL5_CTC"/>
    <property type="match status" value="1"/>
</dbReference>
<dbReference type="NCBIfam" id="NF004129">
    <property type="entry name" value="PRK05618.1-4"/>
    <property type="match status" value="1"/>
</dbReference>
<evidence type="ECO:0000256" key="3">
    <source>
        <dbReference type="ARBA" id="ARBA00022980"/>
    </source>
</evidence>
<dbReference type="NCBIfam" id="TIGR00731">
    <property type="entry name" value="bL25_bact_ctc"/>
    <property type="match status" value="1"/>
</dbReference>
<sequence length="178" mass="19538">MLEGIVRESMDKRSTKALRKDGYLIANIYAKGIENINAAFKVNDFIKAVKSKSDLKFPINVGGKTYNVVVVDYQKHPVTSALKHVDLKVVLDDEVSKYMVPVKVFGTPIGLKNKGVLLQSKKRLTVKCTGKNLPNSFDIDVSQLDVDNTILVRDIKVPEGVSIVEAGRVAVVGVIKAK</sequence>
<keyword evidence="4 5" id="KW-0687">Ribonucleoprotein</keyword>
<dbReference type="PANTHER" id="PTHR33284:SF1">
    <property type="entry name" value="RIBOSOMAL PROTEIN L25_GLN-TRNA SYNTHETASE, ANTI-CODON-BINDING DOMAIN-CONTAINING PROTEIN"/>
    <property type="match status" value="1"/>
</dbReference>
<organism evidence="9 10">
    <name type="scientific">Campylobacter hyointestinalis subsp. hyointestinalis</name>
    <dbReference type="NCBI Taxonomy" id="91352"/>
    <lineage>
        <taxon>Bacteria</taxon>
        <taxon>Pseudomonadati</taxon>
        <taxon>Campylobacterota</taxon>
        <taxon>Epsilonproteobacteria</taxon>
        <taxon>Campylobacterales</taxon>
        <taxon>Campylobacteraceae</taxon>
        <taxon>Campylobacter</taxon>
    </lineage>
</organism>
<comment type="subunit">
    <text evidence="5">Part of the 50S ribosomal subunit; part of the 5S rRNA/L5/L18/L25 subcomplex. Contacts the 5S rRNA. Binds to the 5S rRNA independently of L5 and L18.</text>
</comment>
<dbReference type="InterPro" id="IPR020056">
    <property type="entry name" value="Rbsml_bL25/Gln-tRNA_synth_N"/>
</dbReference>
<dbReference type="Pfam" id="PF14693">
    <property type="entry name" value="Ribosomal_TL5_C"/>
    <property type="match status" value="1"/>
</dbReference>